<sequence>MQTVLIIMSFSLLLASCASVDPAKTDVELKTEPPAAQITTFTQGLADLGLMTEIYNVDVVKIQSNPIGDNTGTAGSTGGEIPRDITEMIKSCLNSIGGRVTFIPYDPSFIQNQMVTGYSSFDEKLIPDVVISGGITEFDRGLETRGDGTDVSAGAEFTGLPDYLPSKEVKLRYGDAGKTGLASITLDFNLLNFRTMAGIPRMSAVNSMKVSKAMNERELGISLFGQTFGRKGSIKKVQGRHHAVRLLVELSMIQIVGKYNGLPYWKLLGDDAMPDKDVESAVKKFYYKLSDQDRMFKVQEWLYLYGNNLTLNGQLDDATVSALKRFDSSYNPANKVDADLFLRLYASIPIKESTLGRRNQLDRIMGQTPQAVEASVPAQQPPMQQAQAAAPQQSAPAPATPAVSKQQRAAAAPAPAAASSVRKKSAIGRILTDEEW</sequence>
<proteinExistence type="predicted"/>
<gene>
    <name evidence="3" type="ORF">N47_J06590</name>
</gene>
<dbReference type="EMBL" id="FR695872">
    <property type="protein sequence ID" value="CBX29678.1"/>
    <property type="molecule type" value="Genomic_DNA"/>
</dbReference>
<evidence type="ECO:0000313" key="3">
    <source>
        <dbReference type="EMBL" id="CBX29678.1"/>
    </source>
</evidence>
<name>E1YGI4_9BACT</name>
<accession>E1YGI4</accession>
<dbReference type="Gene3D" id="3.40.50.10610">
    <property type="entry name" value="ABC-type transport auxiliary lipoprotein component"/>
    <property type="match status" value="1"/>
</dbReference>
<feature type="chain" id="PRO_5003155096" evidence="2">
    <location>
        <begin position="21"/>
        <end position="436"/>
    </location>
</feature>
<dbReference type="AlphaFoldDB" id="E1YGI4"/>
<feature type="compositionally biased region" description="Low complexity" evidence="1">
    <location>
        <begin position="377"/>
        <end position="420"/>
    </location>
</feature>
<feature type="region of interest" description="Disordered" evidence="1">
    <location>
        <begin position="368"/>
        <end position="436"/>
    </location>
</feature>
<feature type="signal peptide" evidence="2">
    <location>
        <begin position="1"/>
        <end position="20"/>
    </location>
</feature>
<organism evidence="3">
    <name type="scientific">uncultured Desulfobacterium sp</name>
    <dbReference type="NCBI Taxonomy" id="201089"/>
    <lineage>
        <taxon>Bacteria</taxon>
        <taxon>Pseudomonadati</taxon>
        <taxon>Thermodesulfobacteriota</taxon>
        <taxon>Desulfobacteria</taxon>
        <taxon>Desulfobacterales</taxon>
        <taxon>Desulfobacteriaceae</taxon>
        <taxon>Desulfobacterium</taxon>
        <taxon>environmental samples</taxon>
    </lineage>
</organism>
<evidence type="ECO:0000256" key="1">
    <source>
        <dbReference type="SAM" id="MobiDB-lite"/>
    </source>
</evidence>
<protein>
    <submittedName>
        <fullName evidence="3">Uncharacterized protein</fullName>
    </submittedName>
</protein>
<reference evidence="3" key="1">
    <citation type="journal article" date="2011" name="Environ. Microbiol.">
        <title>Genomic insights into the metabolic potential of the polycyclic aromatic hydrocarbon degrading sulfate-reducing Deltaproteobacterium N47.</title>
        <authorList>
            <person name="Bergmann F."/>
            <person name="Selesi D."/>
            <person name="Weinmaier T."/>
            <person name="Tischler P."/>
            <person name="Rattei T."/>
            <person name="Meckenstock R.U."/>
        </authorList>
    </citation>
    <scope>NUCLEOTIDE SEQUENCE</scope>
</reference>
<evidence type="ECO:0000256" key="2">
    <source>
        <dbReference type="SAM" id="SignalP"/>
    </source>
</evidence>
<keyword evidence="2" id="KW-0732">Signal</keyword>